<dbReference type="InterPro" id="IPR001048">
    <property type="entry name" value="Asp/Glu/Uridylate_kinase"/>
</dbReference>
<dbReference type="GO" id="GO:0004349">
    <property type="term" value="F:glutamate 5-kinase activity"/>
    <property type="evidence" value="ECO:0007669"/>
    <property type="project" value="UniProtKB-UniRule"/>
</dbReference>
<comment type="caution">
    <text evidence="10">The sequence shown here is derived from an EMBL/GenBank/DDBJ whole genome shotgun (WGS) entry which is preliminary data.</text>
</comment>
<dbReference type="CDD" id="cd04242">
    <property type="entry name" value="AAK_G5K_ProB"/>
    <property type="match status" value="1"/>
</dbReference>
<keyword evidence="4 8" id="KW-0808">Transferase</keyword>
<dbReference type="EC" id="2.7.2.11" evidence="8"/>
<comment type="pathway">
    <text evidence="8">Amino-acid biosynthesis; L-proline biosynthesis; L-glutamate 5-semialdehyde from L-glutamate: step 1/2.</text>
</comment>
<dbReference type="PANTHER" id="PTHR43654">
    <property type="entry name" value="GLUTAMATE 5-KINASE"/>
    <property type="match status" value="1"/>
</dbReference>
<dbReference type="EMBL" id="PUIB01000025">
    <property type="protein sequence ID" value="PQO28343.1"/>
    <property type="molecule type" value="Genomic_DNA"/>
</dbReference>
<evidence type="ECO:0000256" key="4">
    <source>
        <dbReference type="ARBA" id="ARBA00022679"/>
    </source>
</evidence>
<dbReference type="Gene3D" id="2.30.130.10">
    <property type="entry name" value="PUA domain"/>
    <property type="match status" value="1"/>
</dbReference>
<dbReference type="PROSITE" id="PS50890">
    <property type="entry name" value="PUA"/>
    <property type="match status" value="1"/>
</dbReference>
<feature type="domain" description="PUA" evidence="9">
    <location>
        <begin position="287"/>
        <end position="370"/>
    </location>
</feature>
<feature type="binding site" evidence="8">
    <location>
        <position position="19"/>
    </location>
    <ligand>
        <name>ATP</name>
        <dbReference type="ChEBI" id="CHEBI:30616"/>
    </ligand>
</feature>
<dbReference type="FunFam" id="2.30.130.10:FF:000007">
    <property type="entry name" value="Glutamate 5-kinase"/>
    <property type="match status" value="1"/>
</dbReference>
<name>A0A2S8F860_9BACT</name>
<comment type="similarity">
    <text evidence="8">Belongs to the glutamate 5-kinase family.</text>
</comment>
<keyword evidence="5 8" id="KW-0547">Nucleotide-binding</keyword>
<keyword evidence="2 8" id="KW-0028">Amino-acid biosynthesis</keyword>
<dbReference type="AlphaFoldDB" id="A0A2S8F860"/>
<comment type="catalytic activity">
    <reaction evidence="8">
        <text>L-glutamate + ATP = L-glutamyl 5-phosphate + ADP</text>
        <dbReference type="Rhea" id="RHEA:14877"/>
        <dbReference type="ChEBI" id="CHEBI:29985"/>
        <dbReference type="ChEBI" id="CHEBI:30616"/>
        <dbReference type="ChEBI" id="CHEBI:58274"/>
        <dbReference type="ChEBI" id="CHEBI:456216"/>
        <dbReference type="EC" id="2.7.2.11"/>
    </reaction>
</comment>
<feature type="binding site" evidence="8">
    <location>
        <position position="160"/>
    </location>
    <ligand>
        <name>substrate</name>
    </ligand>
</feature>
<reference evidence="10 11" key="1">
    <citation type="submission" date="2018-02" db="EMBL/GenBank/DDBJ databases">
        <title>Comparative genomes isolates from brazilian mangrove.</title>
        <authorList>
            <person name="Araujo J.E."/>
            <person name="Taketani R.G."/>
            <person name="Silva M.C.P."/>
            <person name="Loureco M.V."/>
            <person name="Andreote F.D."/>
        </authorList>
    </citation>
    <scope>NUCLEOTIDE SEQUENCE [LARGE SCALE GENOMIC DNA]</scope>
    <source>
        <strain evidence="10 11">NAP PRIS-MGV</strain>
    </source>
</reference>
<dbReference type="InterPro" id="IPR041739">
    <property type="entry name" value="G5K_ProB"/>
</dbReference>
<dbReference type="InterPro" id="IPR036974">
    <property type="entry name" value="PUA_sf"/>
</dbReference>
<sequence>MTDLLRQEIATSAHTIVVKVGTRVLTTDQGVLNEDQITQLGRQLSQLAASGRRVLLVSSGAVGAGMSQLGLTQRPSDLAKLQAVAAVGQAKLIELYDRVLRDNGRHAAQVLLTAEDLDDRTRYLNIRNTLHSVLDFGAIPIINENDTVAVEELMLTFGDNDRLAARVTNLLRAPLLILLSDVQGLYNGSPELPESKLLSVVPKLDDEVLSFARDKKTGHSKGGMASKLEAARMVTSAGENMIIASGRVPDVLPKLIAGEDVGTLFLAQGKAVTPRKRWIGYSVQPRGDLIIDDGAVRALGEQGKSLLPIGVTEVRGTFQKGDVVRVCNCQDQEIARGLTNYGSDEVAKILRCRTDQIQSILGQHPYDEVIHRDNMTVSRV</sequence>
<proteinExistence type="inferred from homology"/>
<comment type="function">
    <text evidence="8">Catalyzes the transfer of a phosphate group to glutamate to form L-glutamate 5-phosphate.</text>
</comment>
<feature type="binding site" evidence="8">
    <location>
        <begin position="180"/>
        <end position="181"/>
    </location>
    <ligand>
        <name>ATP</name>
        <dbReference type="ChEBI" id="CHEBI:30616"/>
    </ligand>
</feature>
<feature type="binding site" evidence="8">
    <location>
        <position position="146"/>
    </location>
    <ligand>
        <name>substrate</name>
    </ligand>
</feature>
<evidence type="ECO:0000313" key="11">
    <source>
        <dbReference type="Proteomes" id="UP000239388"/>
    </source>
</evidence>
<dbReference type="CDD" id="cd21157">
    <property type="entry name" value="PUA_G5K"/>
    <property type="match status" value="1"/>
</dbReference>
<dbReference type="FunFam" id="3.40.1160.10:FF:000018">
    <property type="entry name" value="Glutamate 5-kinase"/>
    <property type="match status" value="1"/>
</dbReference>
<dbReference type="Pfam" id="PF00696">
    <property type="entry name" value="AA_kinase"/>
    <property type="match status" value="1"/>
</dbReference>
<dbReference type="InterPro" id="IPR001057">
    <property type="entry name" value="Glu/AcGlu_kinase"/>
</dbReference>
<dbReference type="InterPro" id="IPR011529">
    <property type="entry name" value="Glu_5kinase"/>
</dbReference>
<dbReference type="InterPro" id="IPR015947">
    <property type="entry name" value="PUA-like_sf"/>
</dbReference>
<dbReference type="GO" id="GO:0005524">
    <property type="term" value="F:ATP binding"/>
    <property type="evidence" value="ECO:0007669"/>
    <property type="project" value="UniProtKB-KW"/>
</dbReference>
<dbReference type="UniPathway" id="UPA00098">
    <property type="reaction ID" value="UER00359"/>
</dbReference>
<gene>
    <name evidence="8 10" type="primary">proB</name>
    <name evidence="10" type="ORF">C5Y98_25965</name>
</gene>
<protein>
    <recommendedName>
        <fullName evidence="8">Glutamate 5-kinase</fullName>
        <ecNumber evidence="8">2.7.2.11</ecNumber>
    </recommendedName>
    <alternativeName>
        <fullName evidence="8">Gamma-glutamyl kinase</fullName>
        <shortName evidence="8">GK</shortName>
    </alternativeName>
</protein>
<organism evidence="10 11">
    <name type="scientific">Blastopirellula marina</name>
    <dbReference type="NCBI Taxonomy" id="124"/>
    <lineage>
        <taxon>Bacteria</taxon>
        <taxon>Pseudomonadati</taxon>
        <taxon>Planctomycetota</taxon>
        <taxon>Planctomycetia</taxon>
        <taxon>Pirellulales</taxon>
        <taxon>Pirellulaceae</taxon>
        <taxon>Blastopirellula</taxon>
    </lineage>
</organism>
<keyword evidence="3 8" id="KW-0641">Proline biosynthesis</keyword>
<dbReference type="OrthoDB" id="9804434at2"/>
<dbReference type="PRINTS" id="PR00474">
    <property type="entry name" value="GLU5KINASE"/>
</dbReference>
<evidence type="ECO:0000256" key="1">
    <source>
        <dbReference type="ARBA" id="ARBA00022490"/>
    </source>
</evidence>
<accession>A0A2S8F860</accession>
<dbReference type="SUPFAM" id="SSF88697">
    <property type="entry name" value="PUA domain-like"/>
    <property type="match status" value="1"/>
</dbReference>
<dbReference type="InterPro" id="IPR036393">
    <property type="entry name" value="AceGlu_kinase-like_sf"/>
</dbReference>
<feature type="binding site" evidence="8">
    <location>
        <position position="59"/>
    </location>
    <ligand>
        <name>substrate</name>
    </ligand>
</feature>
<comment type="subcellular location">
    <subcellularLocation>
        <location evidence="8">Cytoplasm</location>
    </subcellularLocation>
</comment>
<evidence type="ECO:0000256" key="2">
    <source>
        <dbReference type="ARBA" id="ARBA00022605"/>
    </source>
</evidence>
<evidence type="ECO:0000256" key="5">
    <source>
        <dbReference type="ARBA" id="ARBA00022741"/>
    </source>
</evidence>
<dbReference type="SUPFAM" id="SSF53633">
    <property type="entry name" value="Carbamate kinase-like"/>
    <property type="match status" value="1"/>
</dbReference>
<keyword evidence="6 8" id="KW-0418">Kinase</keyword>
<evidence type="ECO:0000256" key="8">
    <source>
        <dbReference type="HAMAP-Rule" id="MF_00456"/>
    </source>
</evidence>
<dbReference type="PIRSF" id="PIRSF000729">
    <property type="entry name" value="GK"/>
    <property type="match status" value="1"/>
</dbReference>
<dbReference type="GO" id="GO:0003723">
    <property type="term" value="F:RNA binding"/>
    <property type="evidence" value="ECO:0007669"/>
    <property type="project" value="InterPro"/>
</dbReference>
<evidence type="ECO:0000256" key="6">
    <source>
        <dbReference type="ARBA" id="ARBA00022777"/>
    </source>
</evidence>
<dbReference type="HAMAP" id="MF_00456">
    <property type="entry name" value="ProB"/>
    <property type="match status" value="1"/>
</dbReference>
<dbReference type="Gene3D" id="3.40.1160.10">
    <property type="entry name" value="Acetylglutamate kinase-like"/>
    <property type="match status" value="1"/>
</dbReference>
<dbReference type="PANTHER" id="PTHR43654:SF1">
    <property type="entry name" value="ISOPENTENYL PHOSPHATE KINASE"/>
    <property type="match status" value="1"/>
</dbReference>
<dbReference type="InterPro" id="IPR019797">
    <property type="entry name" value="Glutamate_5-kinase_CS"/>
</dbReference>
<comment type="caution">
    <text evidence="8">Lacks conserved residue(s) required for the propagation of feature annotation.</text>
</comment>
<dbReference type="Proteomes" id="UP000239388">
    <property type="component" value="Unassembled WGS sequence"/>
</dbReference>
<dbReference type="PROSITE" id="PS00902">
    <property type="entry name" value="GLUTAMATE_5_KINASE"/>
    <property type="match status" value="1"/>
</dbReference>
<dbReference type="SMART" id="SM00359">
    <property type="entry name" value="PUA"/>
    <property type="match status" value="1"/>
</dbReference>
<dbReference type="InterPro" id="IPR005715">
    <property type="entry name" value="Glu_5kinase/COase_Synthase"/>
</dbReference>
<dbReference type="InterPro" id="IPR002478">
    <property type="entry name" value="PUA"/>
</dbReference>
<evidence type="ECO:0000313" key="10">
    <source>
        <dbReference type="EMBL" id="PQO28343.1"/>
    </source>
</evidence>
<evidence type="ECO:0000256" key="3">
    <source>
        <dbReference type="ARBA" id="ARBA00022650"/>
    </source>
</evidence>
<dbReference type="GO" id="GO:0055129">
    <property type="term" value="P:L-proline biosynthetic process"/>
    <property type="evidence" value="ECO:0007669"/>
    <property type="project" value="UniProtKB-UniRule"/>
</dbReference>
<evidence type="ECO:0000256" key="7">
    <source>
        <dbReference type="ARBA" id="ARBA00022840"/>
    </source>
</evidence>
<dbReference type="GO" id="GO:0005829">
    <property type="term" value="C:cytosol"/>
    <property type="evidence" value="ECO:0007669"/>
    <property type="project" value="TreeGrafter"/>
</dbReference>
<keyword evidence="7 8" id="KW-0067">ATP-binding</keyword>
<dbReference type="NCBIfam" id="TIGR01027">
    <property type="entry name" value="proB"/>
    <property type="match status" value="1"/>
</dbReference>
<dbReference type="Pfam" id="PF01472">
    <property type="entry name" value="PUA"/>
    <property type="match status" value="1"/>
</dbReference>
<evidence type="ECO:0000259" key="9">
    <source>
        <dbReference type="SMART" id="SM00359"/>
    </source>
</evidence>
<dbReference type="RefSeq" id="WP_105358819.1">
    <property type="nucleotide sequence ID" value="NZ_PUIB01000025.1"/>
</dbReference>
<keyword evidence="1 8" id="KW-0963">Cytoplasm</keyword>